<dbReference type="EMBL" id="CP108085">
    <property type="protein sequence ID" value="WUP76653.1"/>
    <property type="molecule type" value="Genomic_DNA"/>
</dbReference>
<proteinExistence type="predicted"/>
<gene>
    <name evidence="1" type="ORF">OG913_06425</name>
</gene>
<dbReference type="RefSeq" id="WP_222709508.1">
    <property type="nucleotide sequence ID" value="NZ_CP108085.1"/>
</dbReference>
<reference evidence="1" key="1">
    <citation type="submission" date="2022-10" db="EMBL/GenBank/DDBJ databases">
        <title>The complete genomes of actinobacterial strains from the NBC collection.</title>
        <authorList>
            <person name="Joergensen T.S."/>
            <person name="Alvarez Arevalo M."/>
            <person name="Sterndorff E.B."/>
            <person name="Faurdal D."/>
            <person name="Vuksanovic O."/>
            <person name="Mourched A.-S."/>
            <person name="Charusanti P."/>
            <person name="Shaw S."/>
            <person name="Blin K."/>
            <person name="Weber T."/>
        </authorList>
    </citation>
    <scope>NUCLEOTIDE SEQUENCE</scope>
    <source>
        <strain evidence="1">NBC_00254</strain>
    </source>
</reference>
<organism evidence="1 2">
    <name type="scientific">Microbispora hainanensis</name>
    <dbReference type="NCBI Taxonomy" id="568844"/>
    <lineage>
        <taxon>Bacteria</taxon>
        <taxon>Bacillati</taxon>
        <taxon>Actinomycetota</taxon>
        <taxon>Actinomycetes</taxon>
        <taxon>Streptosporangiales</taxon>
        <taxon>Streptosporangiaceae</taxon>
        <taxon>Microbispora</taxon>
    </lineage>
</organism>
<name>A0ABZ1SW90_9ACTN</name>
<dbReference type="Proteomes" id="UP001432011">
    <property type="component" value="Chromosome"/>
</dbReference>
<protein>
    <recommendedName>
        <fullName evidence="3">3-beta hydroxysteroid dehydrogenase</fullName>
    </recommendedName>
</protein>
<accession>A0ABZ1SW90</accession>
<evidence type="ECO:0000313" key="1">
    <source>
        <dbReference type="EMBL" id="WUP76653.1"/>
    </source>
</evidence>
<evidence type="ECO:0000313" key="2">
    <source>
        <dbReference type="Proteomes" id="UP001432011"/>
    </source>
</evidence>
<evidence type="ECO:0008006" key="3">
    <source>
        <dbReference type="Google" id="ProtNLM"/>
    </source>
</evidence>
<sequence length="52" mass="5727">MLEAGEHFSWLGGMIGLDSPATSALTRELLGWQPVQPGLIDDLDKGHYFRAK</sequence>
<keyword evidence="2" id="KW-1185">Reference proteome</keyword>